<feature type="transmembrane region" description="Helical" evidence="1">
    <location>
        <begin position="15"/>
        <end position="35"/>
    </location>
</feature>
<feature type="transmembrane region" description="Helical" evidence="1">
    <location>
        <begin position="115"/>
        <end position="137"/>
    </location>
</feature>
<dbReference type="OrthoDB" id="6131345at2759"/>
<dbReference type="KEGG" id="cvn:111101534"/>
<keyword evidence="1" id="KW-0812">Transmembrane</keyword>
<organism evidence="2 3">
    <name type="scientific">Crassostrea virginica</name>
    <name type="common">Eastern oyster</name>
    <dbReference type="NCBI Taxonomy" id="6565"/>
    <lineage>
        <taxon>Eukaryota</taxon>
        <taxon>Metazoa</taxon>
        <taxon>Spiralia</taxon>
        <taxon>Lophotrochozoa</taxon>
        <taxon>Mollusca</taxon>
        <taxon>Bivalvia</taxon>
        <taxon>Autobranchia</taxon>
        <taxon>Pteriomorphia</taxon>
        <taxon>Ostreida</taxon>
        <taxon>Ostreoidea</taxon>
        <taxon>Ostreidae</taxon>
        <taxon>Crassostrea</taxon>
    </lineage>
</organism>
<dbReference type="AlphaFoldDB" id="A0A8B8AEC1"/>
<gene>
    <name evidence="3" type="primary">LOC111101534</name>
</gene>
<sequence>MGLLDKISFIGNTGLHVFLAIKMLSMVIDMCLICFGKRISNSKSCELEEALDSINLKDIFACPYASLVDKSNGLYILGIADIVLNSILFLLTLYLGWLQYKEEVKSDGDENCFRIWTPLGINIVVTLGMLIASASMYDGSVYEDNTTINISNLKNSMLTSLKEHYTSDDMGKGDSKSNMWNGFFIEYDCCAVNEVMGSHNDFDGTRWCTTSGSCQSTTSQIPKTCCKDVTKDDYQNAPSNCHSLVMDGTFKPSCLSRMKSLSRNSIDELHVSLLLIFHLNFLFFKVLEFSLLLVTVFDELCIQRNQQEREYEVE</sequence>
<evidence type="ECO:0000313" key="3">
    <source>
        <dbReference type="RefSeq" id="XP_022289766.1"/>
    </source>
</evidence>
<evidence type="ECO:0000256" key="1">
    <source>
        <dbReference type="SAM" id="Phobius"/>
    </source>
</evidence>
<feature type="transmembrane region" description="Helical" evidence="1">
    <location>
        <begin position="74"/>
        <end position="95"/>
    </location>
</feature>
<proteinExistence type="predicted"/>
<dbReference type="GeneID" id="111101534"/>
<protein>
    <submittedName>
        <fullName evidence="3">Uncharacterized protein LOC111101534</fullName>
    </submittedName>
</protein>
<dbReference type="RefSeq" id="XP_022289766.1">
    <property type="nucleotide sequence ID" value="XM_022434058.1"/>
</dbReference>
<evidence type="ECO:0000313" key="2">
    <source>
        <dbReference type="Proteomes" id="UP000694844"/>
    </source>
</evidence>
<keyword evidence="2" id="KW-1185">Reference proteome</keyword>
<keyword evidence="1" id="KW-1133">Transmembrane helix</keyword>
<keyword evidence="1" id="KW-0472">Membrane</keyword>
<name>A0A8B8AEC1_CRAVI</name>
<accession>A0A8B8AEC1</accession>
<reference evidence="3" key="1">
    <citation type="submission" date="2025-08" db="UniProtKB">
        <authorList>
            <consortium name="RefSeq"/>
        </authorList>
    </citation>
    <scope>IDENTIFICATION</scope>
    <source>
        <tissue evidence="3">Whole sample</tissue>
    </source>
</reference>
<dbReference type="Proteomes" id="UP000694844">
    <property type="component" value="Chromosome 6"/>
</dbReference>